<evidence type="ECO:0000313" key="1">
    <source>
        <dbReference type="EMBL" id="PMQ18730.1"/>
    </source>
</evidence>
<dbReference type="InterPro" id="IPR014519">
    <property type="entry name" value="UCP024492"/>
</dbReference>
<gene>
    <name evidence="1" type="ORF">CIK84_18295</name>
</gene>
<sequence length="175" mass="19770">MAEIFTVGHSDRTIGEFISLLTQQGIEHVLDARKLAGSSKYPHFNADALAQSLNQSHIEYSHAPKLSGRRPVSKEVDFEVNAWWTNRSFHNYADYALSPEFSAALDQLIELSTQERTAIMCAEAVWWRCHRRIIADHLIARGQNVLHLIDAHEPKPAQLSDGAQLGEQVTYPRKP</sequence>
<dbReference type="EMBL" id="PNQX01000004">
    <property type="protein sequence ID" value="PMQ18730.1"/>
    <property type="molecule type" value="Genomic_DNA"/>
</dbReference>
<protein>
    <recommendedName>
        <fullName evidence="3">DUF488 domain-containing protein</fullName>
    </recommendedName>
</protein>
<dbReference type="RefSeq" id="WP_102599268.1">
    <property type="nucleotide sequence ID" value="NZ_JBQDKG010000057.1"/>
</dbReference>
<dbReference type="Proteomes" id="UP000235739">
    <property type="component" value="Unassembled WGS sequence"/>
</dbReference>
<comment type="caution">
    <text evidence="1">The sequence shown here is derived from an EMBL/GenBank/DDBJ whole genome shotgun (WGS) entry which is preliminary data.</text>
</comment>
<evidence type="ECO:0000313" key="2">
    <source>
        <dbReference type="Proteomes" id="UP000235739"/>
    </source>
</evidence>
<dbReference type="PIRSF" id="PIRSF024492">
    <property type="entry name" value="UCP024492"/>
    <property type="match status" value="1"/>
</dbReference>
<organism evidence="1 2">
    <name type="scientific">Glutamicibacter arilaitensis</name>
    <dbReference type="NCBI Taxonomy" id="256701"/>
    <lineage>
        <taxon>Bacteria</taxon>
        <taxon>Bacillati</taxon>
        <taxon>Actinomycetota</taxon>
        <taxon>Actinomycetes</taxon>
        <taxon>Micrococcales</taxon>
        <taxon>Micrococcaceae</taxon>
        <taxon>Glutamicibacter</taxon>
    </lineage>
</organism>
<reference evidence="1 2" key="1">
    <citation type="journal article" date="2017" name="Elife">
        <title>Extensive horizontal gene transfer in cheese-associated bacteria.</title>
        <authorList>
            <person name="Bonham K.S."/>
            <person name="Wolfe B.E."/>
            <person name="Dutton R.J."/>
        </authorList>
    </citation>
    <scope>NUCLEOTIDE SEQUENCE [LARGE SCALE GENOMIC DNA]</scope>
    <source>
        <strain evidence="1 2">JB182</strain>
    </source>
</reference>
<name>A0A2N7RXW5_9MICC</name>
<accession>A0A2N7RXW5</accession>
<proteinExistence type="predicted"/>
<dbReference type="AlphaFoldDB" id="A0A2N7RXW5"/>
<dbReference type="PANTHER" id="PTHR39337">
    <property type="entry name" value="BLR5642 PROTEIN"/>
    <property type="match status" value="1"/>
</dbReference>
<evidence type="ECO:0008006" key="3">
    <source>
        <dbReference type="Google" id="ProtNLM"/>
    </source>
</evidence>
<dbReference type="InterPro" id="IPR007438">
    <property type="entry name" value="DUF488"/>
</dbReference>
<dbReference type="Pfam" id="PF04343">
    <property type="entry name" value="DUF488"/>
    <property type="match status" value="1"/>
</dbReference>
<dbReference type="PANTHER" id="PTHR39337:SF1">
    <property type="entry name" value="BLR5642 PROTEIN"/>
    <property type="match status" value="1"/>
</dbReference>